<name>A0AA87XW83_9BURK</name>
<proteinExistence type="predicted"/>
<protein>
    <submittedName>
        <fullName evidence="1">Uncharacterized protein</fullName>
    </submittedName>
</protein>
<reference evidence="1" key="1">
    <citation type="journal article" date="2014" name="Int. J. Syst. Evol. Microbiol.">
        <title>Complete genome sequence of Corynebacterium casei LMG S-19264T (=DSM 44701T), isolated from a smear-ripened cheese.</title>
        <authorList>
            <consortium name="US DOE Joint Genome Institute (JGI-PGF)"/>
            <person name="Walter F."/>
            <person name="Albersmeier A."/>
            <person name="Kalinowski J."/>
            <person name="Ruckert C."/>
        </authorList>
    </citation>
    <scope>NUCLEOTIDE SEQUENCE</scope>
    <source>
        <strain evidence="1">KCTC 12343</strain>
    </source>
</reference>
<sequence length="105" mass="11425">MTTEAELFDGVVTGEAMPVVVSQYGFKRIEIDGKTFLAAMSRAELLELLTNSRGSAEEAENIVSKMDRFPRCVTTSSRQCAGLGGCTRCSRGYEAGAVWCWCEAD</sequence>
<reference evidence="1" key="2">
    <citation type="submission" date="2022-12" db="EMBL/GenBank/DDBJ databases">
        <authorList>
            <person name="Sun Q."/>
            <person name="Kim S."/>
        </authorList>
    </citation>
    <scope>NUCLEOTIDE SEQUENCE</scope>
    <source>
        <strain evidence="1">KCTC 12343</strain>
    </source>
</reference>
<organism evidence="1 2">
    <name type="scientific">Pseudoduganella albidiflava</name>
    <dbReference type="NCBI Taxonomy" id="321983"/>
    <lineage>
        <taxon>Bacteria</taxon>
        <taxon>Pseudomonadati</taxon>
        <taxon>Pseudomonadota</taxon>
        <taxon>Betaproteobacteria</taxon>
        <taxon>Burkholderiales</taxon>
        <taxon>Oxalobacteraceae</taxon>
        <taxon>Telluria group</taxon>
        <taxon>Pseudoduganella</taxon>
    </lineage>
</organism>
<dbReference type="Proteomes" id="UP000628442">
    <property type="component" value="Unassembled WGS sequence"/>
</dbReference>
<evidence type="ECO:0000313" key="2">
    <source>
        <dbReference type="Proteomes" id="UP000628442"/>
    </source>
</evidence>
<dbReference type="EMBL" id="BMWV01000005">
    <property type="protein sequence ID" value="GGY41286.1"/>
    <property type="molecule type" value="Genomic_DNA"/>
</dbReference>
<evidence type="ECO:0000313" key="1">
    <source>
        <dbReference type="EMBL" id="GGY41286.1"/>
    </source>
</evidence>
<dbReference type="AlphaFoldDB" id="A0AA87XW83"/>
<gene>
    <name evidence="1" type="ORF">GCM10007387_24030</name>
</gene>
<comment type="caution">
    <text evidence="1">The sequence shown here is derived from an EMBL/GenBank/DDBJ whole genome shotgun (WGS) entry which is preliminary data.</text>
</comment>
<accession>A0AA87XW83</accession>